<dbReference type="InterPro" id="IPR040260">
    <property type="entry name" value="RFA2-like"/>
</dbReference>
<organism evidence="11">
    <name type="scientific">Pyramimonas obovata</name>
    <dbReference type="NCBI Taxonomy" id="1411642"/>
    <lineage>
        <taxon>Eukaryota</taxon>
        <taxon>Viridiplantae</taxon>
        <taxon>Chlorophyta</taxon>
        <taxon>Pyramimonadophyceae</taxon>
        <taxon>Pyramimonadales</taxon>
        <taxon>Pyramimonadaceae</taxon>
        <taxon>Pyramimonas</taxon>
        <taxon>Pyramimonas incertae sedis</taxon>
    </lineage>
</organism>
<keyword evidence="7" id="KW-0539">Nucleus</keyword>
<proteinExistence type="inferred from homology"/>
<dbReference type="PANTHER" id="PTHR13989:SF16">
    <property type="entry name" value="REPLICATION PROTEIN A2"/>
    <property type="match status" value="1"/>
</dbReference>
<dbReference type="GO" id="GO:0000724">
    <property type="term" value="P:double-strand break repair via homologous recombination"/>
    <property type="evidence" value="ECO:0007669"/>
    <property type="project" value="TreeGrafter"/>
</dbReference>
<feature type="region of interest" description="Disordered" evidence="8">
    <location>
        <begin position="11"/>
        <end position="45"/>
    </location>
</feature>
<comment type="subcellular location">
    <subcellularLocation>
        <location evidence="1">Nucleus</location>
    </subcellularLocation>
</comment>
<feature type="domain" description="OB" evidence="9">
    <location>
        <begin position="78"/>
        <end position="154"/>
    </location>
</feature>
<sequence length="288" mass="30550">MYNGDYGGADSQFGGGGFMPSPTGGAATGASPGVKAGGGGQKNESLTPLTVRQLHEALQGGNVDESLTVDGDDLHSLTLVGKVVDAQDSSTMLSYTLDDGTGKVEVRMWLDDEGDLGQSMSGSGYAKGTYVRVYGNLRTFQNQRNIVAFQIRPVVDFNEVTFHLLEAIFVHTKRTKAMGMGAGAPTTPNVKFNPNAPANYQTPVPAYNGNSGANNNSNGMEACQDKVMRAFETPQAATNEAGLSVDSLVQELGSMFSKEQIRTAVETLVNDGHLYSTIDDNHYKSTNC</sequence>
<dbReference type="Gene3D" id="1.10.10.10">
    <property type="entry name" value="Winged helix-like DNA-binding domain superfamily/Winged helix DNA-binding domain"/>
    <property type="match status" value="1"/>
</dbReference>
<dbReference type="AlphaFoldDB" id="A0A7S0WS52"/>
<gene>
    <name evidence="11" type="ORF">POBO1169_LOCUS15324</name>
</gene>
<keyword evidence="6" id="KW-0234">DNA repair</keyword>
<dbReference type="GO" id="GO:0006260">
    <property type="term" value="P:DNA replication"/>
    <property type="evidence" value="ECO:0007669"/>
    <property type="project" value="UniProtKB-KW"/>
</dbReference>
<dbReference type="GO" id="GO:0035861">
    <property type="term" value="C:site of double-strand break"/>
    <property type="evidence" value="ECO:0007669"/>
    <property type="project" value="TreeGrafter"/>
</dbReference>
<protein>
    <recommendedName>
        <fullName evidence="12">Replication protein A C-terminal domain-containing protein</fullName>
    </recommendedName>
</protein>
<keyword evidence="4" id="KW-0227">DNA damage</keyword>
<dbReference type="GO" id="GO:0003697">
    <property type="term" value="F:single-stranded DNA binding"/>
    <property type="evidence" value="ECO:0007669"/>
    <property type="project" value="TreeGrafter"/>
</dbReference>
<comment type="similarity">
    <text evidence="2">Belongs to the replication factor A protein 2 family.</text>
</comment>
<evidence type="ECO:0000256" key="3">
    <source>
        <dbReference type="ARBA" id="ARBA00022705"/>
    </source>
</evidence>
<dbReference type="Gene3D" id="2.40.50.140">
    <property type="entry name" value="Nucleic acid-binding proteins"/>
    <property type="match status" value="1"/>
</dbReference>
<evidence type="ECO:0000256" key="2">
    <source>
        <dbReference type="ARBA" id="ARBA00007815"/>
    </source>
</evidence>
<dbReference type="GO" id="GO:0000781">
    <property type="term" value="C:chromosome, telomeric region"/>
    <property type="evidence" value="ECO:0007669"/>
    <property type="project" value="TreeGrafter"/>
</dbReference>
<evidence type="ECO:0008006" key="12">
    <source>
        <dbReference type="Google" id="ProtNLM"/>
    </source>
</evidence>
<dbReference type="PANTHER" id="PTHR13989">
    <property type="entry name" value="REPLICATION PROTEIN A-RELATED"/>
    <property type="match status" value="1"/>
</dbReference>
<dbReference type="EMBL" id="HBFA01030368">
    <property type="protein sequence ID" value="CAD8681094.1"/>
    <property type="molecule type" value="Transcribed_RNA"/>
</dbReference>
<dbReference type="InterPro" id="IPR014892">
    <property type="entry name" value="RPA_C"/>
</dbReference>
<evidence type="ECO:0000259" key="10">
    <source>
        <dbReference type="Pfam" id="PF08784"/>
    </source>
</evidence>
<dbReference type="SUPFAM" id="SSF50249">
    <property type="entry name" value="Nucleic acid-binding proteins"/>
    <property type="match status" value="1"/>
</dbReference>
<evidence type="ECO:0000259" key="9">
    <source>
        <dbReference type="Pfam" id="PF01336"/>
    </source>
</evidence>
<dbReference type="Pfam" id="PF08784">
    <property type="entry name" value="RPA_C"/>
    <property type="match status" value="1"/>
</dbReference>
<accession>A0A7S0WS52</accession>
<dbReference type="InterPro" id="IPR014646">
    <property type="entry name" value="Rfa2/RPA32"/>
</dbReference>
<evidence type="ECO:0000256" key="8">
    <source>
        <dbReference type="SAM" id="MobiDB-lite"/>
    </source>
</evidence>
<dbReference type="FunFam" id="2.40.50.140:FF:000184">
    <property type="entry name" value="replication protein A 32 kDa subunit A-like"/>
    <property type="match status" value="1"/>
</dbReference>
<dbReference type="InterPro" id="IPR036390">
    <property type="entry name" value="WH_DNA-bd_sf"/>
</dbReference>
<evidence type="ECO:0000256" key="7">
    <source>
        <dbReference type="ARBA" id="ARBA00023242"/>
    </source>
</evidence>
<dbReference type="InterPro" id="IPR036388">
    <property type="entry name" value="WH-like_DNA-bd_sf"/>
</dbReference>
<evidence type="ECO:0000256" key="4">
    <source>
        <dbReference type="ARBA" id="ARBA00022763"/>
    </source>
</evidence>
<evidence type="ECO:0000256" key="1">
    <source>
        <dbReference type="ARBA" id="ARBA00004123"/>
    </source>
</evidence>
<feature type="domain" description="Replication protein A C-terminal" evidence="10">
    <location>
        <begin position="174"/>
        <end position="281"/>
    </location>
</feature>
<name>A0A7S0WS52_9CHLO</name>
<dbReference type="PIRSF" id="PIRSF036949">
    <property type="entry name" value="RPA32"/>
    <property type="match status" value="1"/>
</dbReference>
<dbReference type="InterPro" id="IPR004365">
    <property type="entry name" value="NA-bd_OB_tRNA"/>
</dbReference>
<dbReference type="InterPro" id="IPR012340">
    <property type="entry name" value="NA-bd_OB-fold"/>
</dbReference>
<keyword evidence="5" id="KW-0238">DNA-binding</keyword>
<evidence type="ECO:0000256" key="5">
    <source>
        <dbReference type="ARBA" id="ARBA00023125"/>
    </source>
</evidence>
<evidence type="ECO:0000256" key="6">
    <source>
        <dbReference type="ARBA" id="ARBA00023204"/>
    </source>
</evidence>
<feature type="compositionally biased region" description="Low complexity" evidence="8">
    <location>
        <begin position="19"/>
        <end position="34"/>
    </location>
</feature>
<dbReference type="CDD" id="cd04478">
    <property type="entry name" value="RPA2_DBD_D"/>
    <property type="match status" value="1"/>
</dbReference>
<dbReference type="Pfam" id="PF01336">
    <property type="entry name" value="tRNA_anti-codon"/>
    <property type="match status" value="1"/>
</dbReference>
<dbReference type="FunFam" id="1.10.10.10:FF:000168">
    <property type="entry name" value="Replication protein A 32 kDa subunit"/>
    <property type="match status" value="1"/>
</dbReference>
<dbReference type="GO" id="GO:0006289">
    <property type="term" value="P:nucleotide-excision repair"/>
    <property type="evidence" value="ECO:0007669"/>
    <property type="project" value="TreeGrafter"/>
</dbReference>
<dbReference type="SUPFAM" id="SSF46785">
    <property type="entry name" value="Winged helix' DNA-binding domain"/>
    <property type="match status" value="1"/>
</dbReference>
<keyword evidence="3" id="KW-0235">DNA replication</keyword>
<dbReference type="GO" id="GO:0005662">
    <property type="term" value="C:DNA replication factor A complex"/>
    <property type="evidence" value="ECO:0007669"/>
    <property type="project" value="TreeGrafter"/>
</dbReference>
<reference evidence="11" key="1">
    <citation type="submission" date="2021-01" db="EMBL/GenBank/DDBJ databases">
        <authorList>
            <person name="Corre E."/>
            <person name="Pelletier E."/>
            <person name="Niang G."/>
            <person name="Scheremetjew M."/>
            <person name="Finn R."/>
            <person name="Kale V."/>
            <person name="Holt S."/>
            <person name="Cochrane G."/>
            <person name="Meng A."/>
            <person name="Brown T."/>
            <person name="Cohen L."/>
        </authorList>
    </citation>
    <scope>NUCLEOTIDE SEQUENCE</scope>
    <source>
        <strain evidence="11">CCMP722</strain>
    </source>
</reference>
<evidence type="ECO:0000313" key="11">
    <source>
        <dbReference type="EMBL" id="CAD8681094.1"/>
    </source>
</evidence>